<evidence type="ECO:0000313" key="2">
    <source>
        <dbReference type="Proteomes" id="UP001209083"/>
    </source>
</evidence>
<organism evidence="1 2">
    <name type="scientific">Saxibacter everestensis</name>
    <dbReference type="NCBI Taxonomy" id="2909229"/>
    <lineage>
        <taxon>Bacteria</taxon>
        <taxon>Bacillati</taxon>
        <taxon>Actinomycetota</taxon>
        <taxon>Actinomycetes</taxon>
        <taxon>Micrococcales</taxon>
        <taxon>Brevibacteriaceae</taxon>
        <taxon>Saxibacter</taxon>
    </lineage>
</organism>
<sequence length="281" mass="29916">MSQNPVKLSITGKISYEDEITIAQAAKIITFLNADEGNGASLTGDSAEVPGDLGGSDPKNRGNAIASAREALDISGAKTNPEKIVALGQYVMQDGGDTFKVEDVKTRFRRARETPPANFTRDLGVAVREGWLAEGDDGEYYVTNKIDGIFDGGFKFPKSASGGGRTRSAAKTAKEKPEVFSTIDEFPTRMDGVASYAKMKSEGNRVLWALQFAKNRGIRGLSNKDIAWLTDHLGAGVPSGNIAGAVRGPRSSGYLNPSTTDKTVRITEDGEAYLKTVGAES</sequence>
<dbReference type="RefSeq" id="WP_349639757.1">
    <property type="nucleotide sequence ID" value="NZ_CP090958.1"/>
</dbReference>
<gene>
    <name evidence="1" type="ORF">LWF01_04030</name>
</gene>
<reference evidence="1 2" key="1">
    <citation type="submission" date="2023-05" db="EMBL/GenBank/DDBJ databases">
        <title>Lithophilousrod everest ZFBP1038 complete genpme.</title>
        <authorList>
            <person name="Tian M."/>
        </authorList>
    </citation>
    <scope>NUCLEOTIDE SEQUENCE [LARGE SCALE GENOMIC DNA]</scope>
    <source>
        <strain evidence="1 2">ZFBP1038</strain>
    </source>
</reference>
<protein>
    <submittedName>
        <fullName evidence="1">Uncharacterized protein</fullName>
    </submittedName>
</protein>
<dbReference type="Proteomes" id="UP001209083">
    <property type="component" value="Chromosome"/>
</dbReference>
<accession>A0ABY8QV93</accession>
<evidence type="ECO:0000313" key="1">
    <source>
        <dbReference type="EMBL" id="WGW12949.1"/>
    </source>
</evidence>
<proteinExistence type="predicted"/>
<name>A0ABY8QV93_9MICO</name>
<keyword evidence="2" id="KW-1185">Reference proteome</keyword>
<dbReference type="EMBL" id="CP090958">
    <property type="protein sequence ID" value="WGW12949.1"/>
    <property type="molecule type" value="Genomic_DNA"/>
</dbReference>